<evidence type="ECO:0000313" key="2">
    <source>
        <dbReference type="EMBL" id="SDZ27138.1"/>
    </source>
</evidence>
<evidence type="ECO:0000313" key="3">
    <source>
        <dbReference type="Proteomes" id="UP000199529"/>
    </source>
</evidence>
<dbReference type="SUPFAM" id="SSF53901">
    <property type="entry name" value="Thiolase-like"/>
    <property type="match status" value="2"/>
</dbReference>
<reference evidence="3" key="1">
    <citation type="submission" date="2016-10" db="EMBL/GenBank/DDBJ databases">
        <authorList>
            <person name="Varghese N."/>
            <person name="Submissions S."/>
        </authorList>
    </citation>
    <scope>NUCLEOTIDE SEQUENCE [LARGE SCALE GENOMIC DNA]</scope>
    <source>
        <strain evidence="3">CGMCC 4.3530</strain>
    </source>
</reference>
<dbReference type="InterPro" id="IPR055140">
    <property type="entry name" value="Thiolase_C_2"/>
</dbReference>
<dbReference type="InterPro" id="IPR016039">
    <property type="entry name" value="Thiolase-like"/>
</dbReference>
<dbReference type="GO" id="GO:0016747">
    <property type="term" value="F:acyltransferase activity, transferring groups other than amino-acyl groups"/>
    <property type="evidence" value="ECO:0007669"/>
    <property type="project" value="InterPro"/>
</dbReference>
<dbReference type="PANTHER" id="PTHR42870:SF1">
    <property type="entry name" value="NON-SPECIFIC LIPID-TRANSFER PROTEIN-LIKE 2"/>
    <property type="match status" value="1"/>
</dbReference>
<dbReference type="CDD" id="cd00829">
    <property type="entry name" value="SCP-x_thiolase"/>
    <property type="match status" value="1"/>
</dbReference>
<organism evidence="2 3">
    <name type="scientific">Saccharopolyspora shandongensis</name>
    <dbReference type="NCBI Taxonomy" id="418495"/>
    <lineage>
        <taxon>Bacteria</taxon>
        <taxon>Bacillati</taxon>
        <taxon>Actinomycetota</taxon>
        <taxon>Actinomycetes</taxon>
        <taxon>Pseudonocardiales</taxon>
        <taxon>Pseudonocardiaceae</taxon>
        <taxon>Saccharopolyspora</taxon>
    </lineage>
</organism>
<dbReference type="Proteomes" id="UP000199529">
    <property type="component" value="Unassembled WGS sequence"/>
</dbReference>
<gene>
    <name evidence="2" type="ORF">SAMN05216215_105629</name>
</gene>
<evidence type="ECO:0000259" key="1">
    <source>
        <dbReference type="Pfam" id="PF22691"/>
    </source>
</evidence>
<keyword evidence="2" id="KW-0808">Transferase</keyword>
<dbReference type="Gene3D" id="3.40.47.10">
    <property type="match status" value="1"/>
</dbReference>
<dbReference type="RefSeq" id="WP_342743212.1">
    <property type="nucleotide sequence ID" value="NZ_FNOK01000056.1"/>
</dbReference>
<dbReference type="Pfam" id="PF22691">
    <property type="entry name" value="Thiolase_C_1"/>
    <property type="match status" value="1"/>
</dbReference>
<dbReference type="STRING" id="418495.SAMN05216215_105629"/>
<dbReference type="AlphaFoldDB" id="A0A1H3RPH5"/>
<sequence length="391" mass="40397">MTGSAGRRPVIAGLGMTELGKVYGRTAGQFAADAVRLAVADAGLELSDVDGILANSGVSGGVDIWTLQQELQVRDLRLLTEMQAFGSSAGSMLAYASMAVQSGMADNVVCVFADAPRRPDKGSAAAYTGRRKATGFEGLLGASGLTSVNAMYAQAARRHMNAYGTTSEQLGAIAVAQRAWAARNPLAQLRDPIALADHQESRMIADPLRLLDCCLVSNGGIAILVTSADRAADLRQPPVHVLGFAQSHPNYPAARGSEFGLRSGAAQAGPAALKMAGASIADVDVLELYDCYTFTVLITLEDYGFCAKGEGGEFVASGALAPGGTLPVNTGGGQLSAYYMWGMTPLSEAVIQARGHGGERQAPRNDVIMVSGNGGILAHHSTTVLSPNAPS</sequence>
<dbReference type="PIRSF" id="PIRSF000429">
    <property type="entry name" value="Ac-CoA_Ac_transf"/>
    <property type="match status" value="1"/>
</dbReference>
<dbReference type="InterPro" id="IPR002155">
    <property type="entry name" value="Thiolase"/>
</dbReference>
<protein>
    <submittedName>
        <fullName evidence="2">Acetyl-CoA acetyltransferase</fullName>
    </submittedName>
</protein>
<keyword evidence="3" id="KW-1185">Reference proteome</keyword>
<feature type="domain" description="Thiolase C-terminal" evidence="1">
    <location>
        <begin position="257"/>
        <end position="386"/>
    </location>
</feature>
<accession>A0A1H3RPH5</accession>
<name>A0A1H3RPH5_9PSEU</name>
<proteinExistence type="predicted"/>
<dbReference type="PANTHER" id="PTHR42870">
    <property type="entry name" value="ACETYL-COA C-ACETYLTRANSFERASE"/>
    <property type="match status" value="1"/>
</dbReference>
<dbReference type="EMBL" id="FNOK01000056">
    <property type="protein sequence ID" value="SDZ27138.1"/>
    <property type="molecule type" value="Genomic_DNA"/>
</dbReference>